<dbReference type="RefSeq" id="WP_189168006.1">
    <property type="nucleotide sequence ID" value="NZ_BMQB01000001.1"/>
</dbReference>
<dbReference type="GO" id="GO:0042597">
    <property type="term" value="C:periplasmic space"/>
    <property type="evidence" value="ECO:0007669"/>
    <property type="project" value="UniProtKB-ARBA"/>
</dbReference>
<dbReference type="InterPro" id="IPR030678">
    <property type="entry name" value="Peptide/Ni-bd"/>
</dbReference>
<dbReference type="AlphaFoldDB" id="A0A8J3F5S6"/>
<evidence type="ECO:0000313" key="4">
    <source>
        <dbReference type="Proteomes" id="UP000649739"/>
    </source>
</evidence>
<protein>
    <recommendedName>
        <fullName evidence="2">Solute-binding protein family 5 domain-containing protein</fullName>
    </recommendedName>
</protein>
<dbReference type="Gene3D" id="3.40.190.10">
    <property type="entry name" value="Periplasmic binding protein-like II"/>
    <property type="match status" value="1"/>
</dbReference>
<dbReference type="InterPro" id="IPR000914">
    <property type="entry name" value="SBP_5_dom"/>
</dbReference>
<evidence type="ECO:0000313" key="3">
    <source>
        <dbReference type="EMBL" id="GGJ74908.1"/>
    </source>
</evidence>
<feature type="chain" id="PRO_5039154023" description="Solute-binding protein family 5 domain-containing protein" evidence="1">
    <location>
        <begin position="24"/>
        <end position="517"/>
    </location>
</feature>
<comment type="caution">
    <text evidence="3">The sequence shown here is derived from an EMBL/GenBank/DDBJ whole genome shotgun (WGS) entry which is preliminary data.</text>
</comment>
<reference evidence="3" key="2">
    <citation type="submission" date="2020-09" db="EMBL/GenBank/DDBJ databases">
        <authorList>
            <person name="Sun Q."/>
            <person name="Ohkuma M."/>
        </authorList>
    </citation>
    <scope>NUCLEOTIDE SEQUENCE</scope>
    <source>
        <strain evidence="3">JCM 3090</strain>
    </source>
</reference>
<organism evidence="3 4">
    <name type="scientific">Pilimelia anulata</name>
    <dbReference type="NCBI Taxonomy" id="53371"/>
    <lineage>
        <taxon>Bacteria</taxon>
        <taxon>Bacillati</taxon>
        <taxon>Actinomycetota</taxon>
        <taxon>Actinomycetes</taxon>
        <taxon>Micromonosporales</taxon>
        <taxon>Micromonosporaceae</taxon>
        <taxon>Pilimelia</taxon>
    </lineage>
</organism>
<dbReference type="InterPro" id="IPR039424">
    <property type="entry name" value="SBP_5"/>
</dbReference>
<dbReference type="PANTHER" id="PTHR30290:SF65">
    <property type="entry name" value="MONOACYL PHOSPHATIDYLINOSITOL TETRAMANNOSIDE-BINDING PROTEIN LPQW-RELATED"/>
    <property type="match status" value="1"/>
</dbReference>
<dbReference type="GO" id="GO:0015833">
    <property type="term" value="P:peptide transport"/>
    <property type="evidence" value="ECO:0007669"/>
    <property type="project" value="TreeGrafter"/>
</dbReference>
<evidence type="ECO:0000256" key="1">
    <source>
        <dbReference type="SAM" id="SignalP"/>
    </source>
</evidence>
<dbReference type="GO" id="GO:0043190">
    <property type="term" value="C:ATP-binding cassette (ABC) transporter complex"/>
    <property type="evidence" value="ECO:0007669"/>
    <property type="project" value="InterPro"/>
</dbReference>
<dbReference type="PANTHER" id="PTHR30290">
    <property type="entry name" value="PERIPLASMIC BINDING COMPONENT OF ABC TRANSPORTER"/>
    <property type="match status" value="1"/>
</dbReference>
<dbReference type="Pfam" id="PF00496">
    <property type="entry name" value="SBP_bac_5"/>
    <property type="match status" value="1"/>
</dbReference>
<feature type="domain" description="Solute-binding protein family 5" evidence="2">
    <location>
        <begin position="92"/>
        <end position="404"/>
    </location>
</feature>
<gene>
    <name evidence="3" type="ORF">GCM10010123_01110</name>
</gene>
<dbReference type="Proteomes" id="UP000649739">
    <property type="component" value="Unassembled WGS sequence"/>
</dbReference>
<dbReference type="InterPro" id="IPR006311">
    <property type="entry name" value="TAT_signal"/>
</dbReference>
<evidence type="ECO:0000259" key="2">
    <source>
        <dbReference type="Pfam" id="PF00496"/>
    </source>
</evidence>
<keyword evidence="4" id="KW-1185">Reference proteome</keyword>
<accession>A0A8J3F5S6</accession>
<sequence>MTLSRRELLRLTGLPLGTAAALAALGACGRTAAGPVTGSTGAPQRGGTVRFTFVGAGATETMDPASVFSPAELARCLVVFDPLFTVVDGRTTPALALRAEPGAGARTVTITLRPGVTWHDGSELTARDVVFSLARLAAPDRPYPSELTTYLDVTRAVATGALTVRVPTHKPVGDPAGLLAGAQLMIVKNGTTAFTAGKLVGTGAYRLTGFAPGQDATLGRYDGHWNGPPNADTLVIASVNDAQARVNAVRAGQADHAADIPFAIARTGAGAADLEVRTAGEAQRVGYGFVMNTTRKPLADPRVRLALRLAVDRQALVDTVLLGYGAVANDLYGRGAQYFADDTPVLGRDVDRARSLLAGAGAAGAPLVIRSSDYETGLNAATQLYVEQLKQLGLKASAQLVGPAEAFTPAGLAGADLMAFPLGAFPLGVIYARSAAYPSLAFPDPELTRALGTALATTDEAARAAAWRTAQRVMADRGNWIVWGRADVLSLARRTVGGIQVRESAKYPYLGRAGLTG</sequence>
<feature type="signal peptide" evidence="1">
    <location>
        <begin position="1"/>
        <end position="23"/>
    </location>
</feature>
<dbReference type="PIRSF" id="PIRSF002741">
    <property type="entry name" value="MppA"/>
    <property type="match status" value="1"/>
</dbReference>
<dbReference type="Gene3D" id="3.10.105.10">
    <property type="entry name" value="Dipeptide-binding Protein, Domain 3"/>
    <property type="match status" value="1"/>
</dbReference>
<dbReference type="EMBL" id="BMQB01000001">
    <property type="protein sequence ID" value="GGJ74908.1"/>
    <property type="molecule type" value="Genomic_DNA"/>
</dbReference>
<name>A0A8J3F5S6_9ACTN</name>
<dbReference type="SUPFAM" id="SSF53850">
    <property type="entry name" value="Periplasmic binding protein-like II"/>
    <property type="match status" value="1"/>
</dbReference>
<dbReference type="GO" id="GO:1904680">
    <property type="term" value="F:peptide transmembrane transporter activity"/>
    <property type="evidence" value="ECO:0007669"/>
    <property type="project" value="TreeGrafter"/>
</dbReference>
<reference evidence="3" key="1">
    <citation type="journal article" date="2014" name="Int. J. Syst. Evol. Microbiol.">
        <title>Complete genome sequence of Corynebacterium casei LMG S-19264T (=DSM 44701T), isolated from a smear-ripened cheese.</title>
        <authorList>
            <consortium name="US DOE Joint Genome Institute (JGI-PGF)"/>
            <person name="Walter F."/>
            <person name="Albersmeier A."/>
            <person name="Kalinowski J."/>
            <person name="Ruckert C."/>
        </authorList>
    </citation>
    <scope>NUCLEOTIDE SEQUENCE</scope>
    <source>
        <strain evidence="3">JCM 3090</strain>
    </source>
</reference>
<dbReference type="PROSITE" id="PS51257">
    <property type="entry name" value="PROKAR_LIPOPROTEIN"/>
    <property type="match status" value="1"/>
</dbReference>
<keyword evidence="1" id="KW-0732">Signal</keyword>
<proteinExistence type="predicted"/>
<dbReference type="PROSITE" id="PS51318">
    <property type="entry name" value="TAT"/>
    <property type="match status" value="1"/>
</dbReference>